<dbReference type="CDD" id="cd19756">
    <property type="entry name" value="Bbox2"/>
    <property type="match status" value="1"/>
</dbReference>
<dbReference type="InterPro" id="IPR043136">
    <property type="entry name" value="B30.2/SPRY_sf"/>
</dbReference>
<dbReference type="AlphaFoldDB" id="A0A8B6BP01"/>
<keyword evidence="2" id="KW-0677">Repeat</keyword>
<keyword evidence="3 5" id="KW-0863">Zinc-finger</keyword>
<evidence type="ECO:0000259" key="7">
    <source>
        <dbReference type="PROSITE" id="PS50089"/>
    </source>
</evidence>
<keyword evidence="1" id="KW-0479">Metal-binding</keyword>
<dbReference type="PANTHER" id="PTHR25462:SF296">
    <property type="entry name" value="MEIOTIC P26, ISOFORM F"/>
    <property type="match status" value="1"/>
</dbReference>
<feature type="domain" description="B box-type" evidence="8">
    <location>
        <begin position="111"/>
        <end position="158"/>
    </location>
</feature>
<dbReference type="PROSITE" id="PS50089">
    <property type="entry name" value="ZF_RING_2"/>
    <property type="match status" value="1"/>
</dbReference>
<dbReference type="Gene3D" id="3.30.160.60">
    <property type="entry name" value="Classic Zinc Finger"/>
    <property type="match status" value="1"/>
</dbReference>
<dbReference type="GO" id="GO:0008270">
    <property type="term" value="F:zinc ion binding"/>
    <property type="evidence" value="ECO:0007669"/>
    <property type="project" value="UniProtKB-KW"/>
</dbReference>
<dbReference type="Gene3D" id="3.30.40.10">
    <property type="entry name" value="Zinc/RING finger domain, C3HC4 (zinc finger)"/>
    <property type="match status" value="1"/>
</dbReference>
<dbReference type="SUPFAM" id="SSF57850">
    <property type="entry name" value="RING/U-box"/>
    <property type="match status" value="1"/>
</dbReference>
<dbReference type="SUPFAM" id="SSF81296">
    <property type="entry name" value="E set domains"/>
    <property type="match status" value="1"/>
</dbReference>
<keyword evidence="4" id="KW-0862">Zinc</keyword>
<protein>
    <submittedName>
        <fullName evidence="9">Tripartite motif-containing protein 2/3</fullName>
    </submittedName>
</protein>
<dbReference type="InterPro" id="IPR001841">
    <property type="entry name" value="Znf_RING"/>
</dbReference>
<organism evidence="9 10">
    <name type="scientific">Mytilus galloprovincialis</name>
    <name type="common">Mediterranean mussel</name>
    <dbReference type="NCBI Taxonomy" id="29158"/>
    <lineage>
        <taxon>Eukaryota</taxon>
        <taxon>Metazoa</taxon>
        <taxon>Spiralia</taxon>
        <taxon>Lophotrochozoa</taxon>
        <taxon>Mollusca</taxon>
        <taxon>Bivalvia</taxon>
        <taxon>Autobranchia</taxon>
        <taxon>Pteriomorphia</taxon>
        <taxon>Mytilida</taxon>
        <taxon>Mytiloidea</taxon>
        <taxon>Mytilidae</taxon>
        <taxon>Mytilinae</taxon>
        <taxon>Mytilus</taxon>
    </lineage>
</organism>
<evidence type="ECO:0000259" key="8">
    <source>
        <dbReference type="PROSITE" id="PS50119"/>
    </source>
</evidence>
<evidence type="ECO:0000256" key="6">
    <source>
        <dbReference type="PROSITE-ProRule" id="PRU00087"/>
    </source>
</evidence>
<dbReference type="Proteomes" id="UP000596742">
    <property type="component" value="Unassembled WGS sequence"/>
</dbReference>
<dbReference type="InterPro" id="IPR014756">
    <property type="entry name" value="Ig_E-set"/>
</dbReference>
<evidence type="ECO:0000313" key="10">
    <source>
        <dbReference type="Proteomes" id="UP000596742"/>
    </source>
</evidence>
<dbReference type="Gene3D" id="2.60.120.920">
    <property type="match status" value="1"/>
</dbReference>
<dbReference type="InterPro" id="IPR013320">
    <property type="entry name" value="ConA-like_dom_sf"/>
</dbReference>
<dbReference type="Gene3D" id="2.60.40.10">
    <property type="entry name" value="Immunoglobulins"/>
    <property type="match status" value="1"/>
</dbReference>
<dbReference type="SMART" id="SM00502">
    <property type="entry name" value="BBC"/>
    <property type="match status" value="1"/>
</dbReference>
<dbReference type="InterPro" id="IPR047153">
    <property type="entry name" value="TRIM45/56/19-like"/>
</dbReference>
<reference evidence="9" key="1">
    <citation type="submission" date="2018-11" db="EMBL/GenBank/DDBJ databases">
        <authorList>
            <person name="Alioto T."/>
            <person name="Alioto T."/>
        </authorList>
    </citation>
    <scope>NUCLEOTIDE SEQUENCE</scope>
</reference>
<dbReference type="PROSITE" id="PS50119">
    <property type="entry name" value="ZF_BBOX"/>
    <property type="match status" value="1"/>
</dbReference>
<dbReference type="EMBL" id="UYJE01000477">
    <property type="protein sequence ID" value="VDH93625.1"/>
    <property type="molecule type" value="Genomic_DNA"/>
</dbReference>
<dbReference type="PROSITE" id="PS50194">
    <property type="entry name" value="FILAMIN_REPEAT"/>
    <property type="match status" value="1"/>
</dbReference>
<evidence type="ECO:0000313" key="9">
    <source>
        <dbReference type="EMBL" id="VDH93625.1"/>
    </source>
</evidence>
<dbReference type="SUPFAM" id="SSF49899">
    <property type="entry name" value="Concanavalin A-like lectins/glucanases"/>
    <property type="match status" value="1"/>
</dbReference>
<dbReference type="InterPro" id="IPR017907">
    <property type="entry name" value="Znf_RING_CS"/>
</dbReference>
<feature type="domain" description="RING-type" evidence="7">
    <location>
        <begin position="36"/>
        <end position="79"/>
    </location>
</feature>
<feature type="repeat" description="Filamin" evidence="6">
    <location>
        <begin position="415"/>
        <end position="487"/>
    </location>
</feature>
<keyword evidence="10" id="KW-1185">Reference proteome</keyword>
<dbReference type="SUPFAM" id="SSF57845">
    <property type="entry name" value="B-box zinc-binding domain"/>
    <property type="match status" value="1"/>
</dbReference>
<gene>
    <name evidence="9" type="ORF">MGAL_10B037106</name>
</gene>
<accession>A0A8B6BP01</accession>
<evidence type="ECO:0000256" key="3">
    <source>
        <dbReference type="ARBA" id="ARBA00022771"/>
    </source>
</evidence>
<dbReference type="InterPro" id="IPR017868">
    <property type="entry name" value="Filamin/ABP280_repeat-like"/>
</dbReference>
<dbReference type="InterPro" id="IPR003649">
    <property type="entry name" value="Bbox_C"/>
</dbReference>
<sequence>MSTGTYHPVMTQPFRVQSKTSIRPQIEHVRQKFLECYVCNEDFNETDHIPRTLPCLHCVCEVCMESLKTRDSVVCPECNESHPVPNGDVKNFEKDGCRGYLVNYLQVQANETAITCDECSNKRRGTHRCKECSQFLCNDCTDAHMKTKVTKRHEITNVNDLKDCTIEELQAIQRCSVKGHEDQQFQYYCVSNTCDKPVCALCAVQFHSESKGHKLRTLMDVYLETKRTVDTLVSEVKHKQLTAEDTLNIVDGIIANLDEVQEKMVEDIEVAFGQCQKKLEERKEEVKNELLNAVSVKKKRLQDQLSSLNFHKGNLDDSNEFATCVSTYATPSEFMNFKDKVIDRLKDMNTRHFDVNPHDNADVQFHLDNMGEDFKHFANNVGKIWSSSLYIPKTNVTMSDIPADVEDVPITIFLYNIDGDPQVEGGVDIRVEIEDPNGKIQRPTVEDFTAKQGCYKVYFMSAKLGKHKATVLINGDSINPDGYRFNVISHGAGRQSVTYRSARIPDTPQPRNLVSPTNSDVTIVGRITPRDIMHGDVNCVDISFDSSVAHNSMDISGDEKVMKVKTMKQRHGISFREPEAGHFRNYKGTIATKSFNKPGLFYWEVVVQYKILRLIRQTMLFEMGLARIDCVDKRYTVDAFPYAWAVSARGCHICGKVCLQTWHNGQLMTHNPLSNRTPTPATMVVRLHYGFLLDSIKRHWIIVDLKTKKVIFHFKNLVISEMSDPLFPVFALYSPEQVQASMELLSGMNITGIPEEALDAIVIT</sequence>
<dbReference type="PANTHER" id="PTHR25462">
    <property type="entry name" value="BONUS, ISOFORM C-RELATED"/>
    <property type="match status" value="1"/>
</dbReference>
<dbReference type="SMART" id="SM00184">
    <property type="entry name" value="RING"/>
    <property type="match status" value="1"/>
</dbReference>
<dbReference type="CDD" id="cd19757">
    <property type="entry name" value="Bbox1"/>
    <property type="match status" value="1"/>
</dbReference>
<dbReference type="InterPro" id="IPR013083">
    <property type="entry name" value="Znf_RING/FYVE/PHD"/>
</dbReference>
<dbReference type="SMART" id="SM00336">
    <property type="entry name" value="BBOX"/>
    <property type="match status" value="2"/>
</dbReference>
<dbReference type="InterPro" id="IPR013783">
    <property type="entry name" value="Ig-like_fold"/>
</dbReference>
<evidence type="ECO:0000256" key="1">
    <source>
        <dbReference type="ARBA" id="ARBA00022723"/>
    </source>
</evidence>
<evidence type="ECO:0000256" key="5">
    <source>
        <dbReference type="PROSITE-ProRule" id="PRU00024"/>
    </source>
</evidence>
<dbReference type="PROSITE" id="PS00518">
    <property type="entry name" value="ZF_RING_1"/>
    <property type="match status" value="1"/>
</dbReference>
<dbReference type="OrthoDB" id="6127283at2759"/>
<comment type="caution">
    <text evidence="9">The sequence shown here is derived from an EMBL/GenBank/DDBJ whole genome shotgun (WGS) entry which is preliminary data.</text>
</comment>
<proteinExistence type="predicted"/>
<name>A0A8B6BP01_MYTGA</name>
<evidence type="ECO:0000256" key="2">
    <source>
        <dbReference type="ARBA" id="ARBA00022737"/>
    </source>
</evidence>
<dbReference type="InterPro" id="IPR000315">
    <property type="entry name" value="Znf_B-box"/>
</dbReference>
<evidence type="ECO:0000256" key="4">
    <source>
        <dbReference type="ARBA" id="ARBA00022833"/>
    </source>
</evidence>